<comment type="caution">
    <text evidence="1">The sequence shown here is derived from an EMBL/GenBank/DDBJ whole genome shotgun (WGS) entry which is preliminary data.</text>
</comment>
<dbReference type="Pfam" id="PF00300">
    <property type="entry name" value="His_Phos_1"/>
    <property type="match status" value="1"/>
</dbReference>
<keyword evidence="2" id="KW-1185">Reference proteome</keyword>
<organism evidence="1 2">
    <name type="scientific">Panacagrimonas perspica</name>
    <dbReference type="NCBI Taxonomy" id="381431"/>
    <lineage>
        <taxon>Bacteria</taxon>
        <taxon>Pseudomonadati</taxon>
        <taxon>Pseudomonadota</taxon>
        <taxon>Gammaproteobacteria</taxon>
        <taxon>Nevskiales</taxon>
        <taxon>Nevskiaceae</taxon>
        <taxon>Panacagrimonas</taxon>
    </lineage>
</organism>
<evidence type="ECO:0000313" key="2">
    <source>
        <dbReference type="Proteomes" id="UP000295341"/>
    </source>
</evidence>
<protein>
    <submittedName>
        <fullName evidence="1">Phosphohistidine phosphatase</fullName>
    </submittedName>
</protein>
<name>A0A4R7PEA2_9GAMM</name>
<accession>A0A4R7PEA2</accession>
<dbReference type="PANTHER" id="PTHR47623">
    <property type="entry name" value="OS09G0287300 PROTEIN"/>
    <property type="match status" value="1"/>
</dbReference>
<dbReference type="AlphaFoldDB" id="A0A4R7PEA2"/>
<dbReference type="PANTHER" id="PTHR47623:SF1">
    <property type="entry name" value="OS09G0287300 PROTEIN"/>
    <property type="match status" value="1"/>
</dbReference>
<evidence type="ECO:0000313" key="1">
    <source>
        <dbReference type="EMBL" id="TDU32535.1"/>
    </source>
</evidence>
<dbReference type="RefSeq" id="WP_133881025.1">
    <property type="nucleotide sequence ID" value="NZ_MWIN01000001.1"/>
</dbReference>
<dbReference type="CDD" id="cd07067">
    <property type="entry name" value="HP_PGM_like"/>
    <property type="match status" value="1"/>
</dbReference>
<sequence>MLRLTLVRHAKSSWADPGMRDFERPLNPRGTRDAPVMAVRVSELRRLPDHLVSSPALRAFTTAGVFADRLGFSAEAIRLEPRIYEASRETLTGIVRELDPKSRHAMLFGHNPGFSELARWLATCPFHDMPTCAIASLELQISDWRELGPGCGKLAHYLYPKDGAD</sequence>
<dbReference type="Gene3D" id="3.40.50.1240">
    <property type="entry name" value="Phosphoglycerate mutase-like"/>
    <property type="match status" value="1"/>
</dbReference>
<reference evidence="1 2" key="1">
    <citation type="submission" date="2019-03" db="EMBL/GenBank/DDBJ databases">
        <title>Genomic Encyclopedia of Type Strains, Phase IV (KMG-IV): sequencing the most valuable type-strain genomes for metagenomic binning, comparative biology and taxonomic classification.</title>
        <authorList>
            <person name="Goeker M."/>
        </authorList>
    </citation>
    <scope>NUCLEOTIDE SEQUENCE [LARGE SCALE GENOMIC DNA]</scope>
    <source>
        <strain evidence="1 2">DSM 26377</strain>
    </source>
</reference>
<dbReference type="EMBL" id="SOBT01000008">
    <property type="protein sequence ID" value="TDU32535.1"/>
    <property type="molecule type" value="Genomic_DNA"/>
</dbReference>
<dbReference type="InterPro" id="IPR013078">
    <property type="entry name" value="His_Pase_superF_clade-1"/>
</dbReference>
<dbReference type="OrthoDB" id="9810154at2"/>
<gene>
    <name evidence="1" type="ORF">DFR24_1933</name>
</gene>
<dbReference type="SUPFAM" id="SSF53254">
    <property type="entry name" value="Phosphoglycerate mutase-like"/>
    <property type="match status" value="1"/>
</dbReference>
<dbReference type="Proteomes" id="UP000295341">
    <property type="component" value="Unassembled WGS sequence"/>
</dbReference>
<dbReference type="InterPro" id="IPR029033">
    <property type="entry name" value="His_PPase_superfam"/>
</dbReference>
<proteinExistence type="predicted"/>